<keyword evidence="5 6" id="KW-0472">Membrane</keyword>
<dbReference type="Pfam" id="PF07690">
    <property type="entry name" value="MFS_1"/>
    <property type="match status" value="1"/>
</dbReference>
<name>A0A840S016_9BURK</name>
<dbReference type="InterPro" id="IPR011701">
    <property type="entry name" value="MFS"/>
</dbReference>
<feature type="transmembrane region" description="Helical" evidence="6">
    <location>
        <begin position="282"/>
        <end position="300"/>
    </location>
</feature>
<evidence type="ECO:0000256" key="6">
    <source>
        <dbReference type="SAM" id="Phobius"/>
    </source>
</evidence>
<accession>A0A840S016</accession>
<comment type="caution">
    <text evidence="7">The sequence shown here is derived from an EMBL/GenBank/DDBJ whole genome shotgun (WGS) entry which is preliminary data.</text>
</comment>
<sequence>MSEAGLWRHAGFRRLYGSMLAFVLGTQVYQLALPLILYELTHSAATMTTMRAVELLPNLLLAMFIGVWVDRIDRVRWARLAIAGMVLLMAAQALMLGMQLAIGYFFVSAFALMTLNYLFAICRMAVIKDMLPAPLLLPATGQLSVLTEVFSVLGPALAGGLLAWHLEAGLWVPMAAWLLAALGLRGVAPPHSPKPAAGFWVEWWEGWRTLKANKPLWQLSWLVVLMNGSVGVVEVLFIFRARDELGWSPGQLGLIYALAGVGGVLGGLWCSRLRQRIGLGRVLTLSVALEAIAMLGLAFAQAVPLLVAALFVKNLGTVLGNVCVWGFRQESTDSAFIGRVSGLTGSLFKLLMPFALLLSGAASSSWPLAALLAACAGLHGVALLGMRWSAVYPVR</sequence>
<evidence type="ECO:0000256" key="1">
    <source>
        <dbReference type="ARBA" id="ARBA00004651"/>
    </source>
</evidence>
<dbReference type="GO" id="GO:0005886">
    <property type="term" value="C:plasma membrane"/>
    <property type="evidence" value="ECO:0007669"/>
    <property type="project" value="UniProtKB-SubCell"/>
</dbReference>
<keyword evidence="3 6" id="KW-0812">Transmembrane</keyword>
<dbReference type="GO" id="GO:0022857">
    <property type="term" value="F:transmembrane transporter activity"/>
    <property type="evidence" value="ECO:0007669"/>
    <property type="project" value="InterPro"/>
</dbReference>
<reference evidence="7 8" key="1">
    <citation type="submission" date="2020-08" db="EMBL/GenBank/DDBJ databases">
        <title>Genomic Encyclopedia of Type Strains, Phase IV (KMG-IV): sequencing the most valuable type-strain genomes for metagenomic binning, comparative biology and taxonomic classification.</title>
        <authorList>
            <person name="Goeker M."/>
        </authorList>
    </citation>
    <scope>NUCLEOTIDE SEQUENCE [LARGE SCALE GENOMIC DNA]</scope>
    <source>
        <strain evidence="7 8">DSM 23958</strain>
    </source>
</reference>
<dbReference type="EMBL" id="JACHHO010000001">
    <property type="protein sequence ID" value="MBB5203595.1"/>
    <property type="molecule type" value="Genomic_DNA"/>
</dbReference>
<gene>
    <name evidence="7" type="ORF">HNQ51_000888</name>
</gene>
<feature type="transmembrane region" description="Helical" evidence="6">
    <location>
        <begin position="219"/>
        <end position="239"/>
    </location>
</feature>
<dbReference type="OrthoDB" id="9775268at2"/>
<dbReference type="Gene3D" id="1.20.1250.20">
    <property type="entry name" value="MFS general substrate transporter like domains"/>
    <property type="match status" value="1"/>
</dbReference>
<feature type="transmembrane region" description="Helical" evidence="6">
    <location>
        <begin position="101"/>
        <end position="122"/>
    </location>
</feature>
<dbReference type="SUPFAM" id="SSF103473">
    <property type="entry name" value="MFS general substrate transporter"/>
    <property type="match status" value="1"/>
</dbReference>
<feature type="transmembrane region" description="Helical" evidence="6">
    <location>
        <begin position="77"/>
        <end position="95"/>
    </location>
</feature>
<feature type="transmembrane region" description="Helical" evidence="6">
    <location>
        <begin position="340"/>
        <end position="362"/>
    </location>
</feature>
<dbReference type="AlphaFoldDB" id="A0A840S016"/>
<keyword evidence="8" id="KW-1185">Reference proteome</keyword>
<evidence type="ECO:0000313" key="7">
    <source>
        <dbReference type="EMBL" id="MBB5203595.1"/>
    </source>
</evidence>
<evidence type="ECO:0000256" key="4">
    <source>
        <dbReference type="ARBA" id="ARBA00022989"/>
    </source>
</evidence>
<dbReference type="CDD" id="cd06173">
    <property type="entry name" value="MFS_MefA_like"/>
    <property type="match status" value="1"/>
</dbReference>
<keyword evidence="2" id="KW-1003">Cell membrane</keyword>
<protein>
    <submittedName>
        <fullName evidence="7">MFS family permease</fullName>
    </submittedName>
</protein>
<keyword evidence="4 6" id="KW-1133">Transmembrane helix</keyword>
<feature type="transmembrane region" description="Helical" evidence="6">
    <location>
        <begin position="368"/>
        <end position="386"/>
    </location>
</feature>
<dbReference type="PANTHER" id="PTHR23513:SF6">
    <property type="entry name" value="MAJOR FACILITATOR SUPERFAMILY ASSOCIATED DOMAIN-CONTAINING PROTEIN"/>
    <property type="match status" value="1"/>
</dbReference>
<evidence type="ECO:0000256" key="3">
    <source>
        <dbReference type="ARBA" id="ARBA00022692"/>
    </source>
</evidence>
<feature type="transmembrane region" description="Helical" evidence="6">
    <location>
        <begin position="50"/>
        <end position="70"/>
    </location>
</feature>
<feature type="transmembrane region" description="Helical" evidence="6">
    <location>
        <begin position="251"/>
        <end position="270"/>
    </location>
</feature>
<proteinExistence type="predicted"/>
<feature type="transmembrane region" description="Helical" evidence="6">
    <location>
        <begin position="306"/>
        <end position="328"/>
    </location>
</feature>
<evidence type="ECO:0000313" key="8">
    <source>
        <dbReference type="Proteomes" id="UP000554837"/>
    </source>
</evidence>
<organism evidence="7 8">
    <name type="scientific">Inhella inkyongensis</name>
    <dbReference type="NCBI Taxonomy" id="392593"/>
    <lineage>
        <taxon>Bacteria</taxon>
        <taxon>Pseudomonadati</taxon>
        <taxon>Pseudomonadota</taxon>
        <taxon>Betaproteobacteria</taxon>
        <taxon>Burkholderiales</taxon>
        <taxon>Sphaerotilaceae</taxon>
        <taxon>Inhella</taxon>
    </lineage>
</organism>
<comment type="subcellular location">
    <subcellularLocation>
        <location evidence="1">Cell membrane</location>
        <topology evidence="1">Multi-pass membrane protein</topology>
    </subcellularLocation>
</comment>
<feature type="transmembrane region" description="Helical" evidence="6">
    <location>
        <begin position="15"/>
        <end position="38"/>
    </location>
</feature>
<evidence type="ECO:0000256" key="2">
    <source>
        <dbReference type="ARBA" id="ARBA00022475"/>
    </source>
</evidence>
<evidence type="ECO:0000256" key="5">
    <source>
        <dbReference type="ARBA" id="ARBA00023136"/>
    </source>
</evidence>
<dbReference type="RefSeq" id="WP_138857362.1">
    <property type="nucleotide sequence ID" value="NZ_CP040709.1"/>
</dbReference>
<dbReference type="PANTHER" id="PTHR23513">
    <property type="entry name" value="INTEGRAL MEMBRANE EFFLUX PROTEIN-RELATED"/>
    <property type="match status" value="1"/>
</dbReference>
<dbReference type="Proteomes" id="UP000554837">
    <property type="component" value="Unassembled WGS sequence"/>
</dbReference>
<dbReference type="InterPro" id="IPR036259">
    <property type="entry name" value="MFS_trans_sf"/>
</dbReference>